<accession>A0ABU2D2D6</accession>
<proteinExistence type="predicted"/>
<evidence type="ECO:0000313" key="3">
    <source>
        <dbReference type="Proteomes" id="UP001246244"/>
    </source>
</evidence>
<protein>
    <submittedName>
        <fullName evidence="2">Uncharacterized protein</fullName>
    </submittedName>
</protein>
<reference evidence="3" key="1">
    <citation type="submission" date="2023-07" db="EMBL/GenBank/DDBJ databases">
        <title>Whole-genome sequencing of a new Methanosarcina sp. Z-7115.</title>
        <authorList>
            <person name="Zhilina T.N."/>
            <person name="Merkel A.Y."/>
        </authorList>
    </citation>
    <scope>NUCLEOTIDE SEQUENCE [LARGE SCALE GENOMIC DNA]</scope>
    <source>
        <strain evidence="3">Z-7115</strain>
    </source>
</reference>
<evidence type="ECO:0000313" key="2">
    <source>
        <dbReference type="EMBL" id="MDR7665997.1"/>
    </source>
</evidence>
<sequence>MKKTNVTNEKNLFYLVPEFHPEIRNSRAARTCFVRRTYKDTSNINTYRPCRYFKKNNSLKRRSKNNKTAESAALK</sequence>
<evidence type="ECO:0000256" key="1">
    <source>
        <dbReference type="SAM" id="MobiDB-lite"/>
    </source>
</evidence>
<gene>
    <name evidence="2" type="ORF">RG963_09475</name>
</gene>
<name>A0ABU2D2D6_9EURY</name>
<keyword evidence="3" id="KW-1185">Reference proteome</keyword>
<feature type="compositionally biased region" description="Basic residues" evidence="1">
    <location>
        <begin position="55"/>
        <end position="65"/>
    </location>
</feature>
<comment type="caution">
    <text evidence="2">The sequence shown here is derived from an EMBL/GenBank/DDBJ whole genome shotgun (WGS) entry which is preliminary data.</text>
</comment>
<dbReference type="RefSeq" id="WP_310576023.1">
    <property type="nucleotide sequence ID" value="NZ_JAVKPK010000034.1"/>
</dbReference>
<feature type="region of interest" description="Disordered" evidence="1">
    <location>
        <begin position="55"/>
        <end position="75"/>
    </location>
</feature>
<dbReference type="EMBL" id="JAVKPK010000034">
    <property type="protein sequence ID" value="MDR7665997.1"/>
    <property type="molecule type" value="Genomic_DNA"/>
</dbReference>
<organism evidence="2 3">
    <name type="scientific">Methanosarcina baikalica</name>
    <dbReference type="NCBI Taxonomy" id="3073890"/>
    <lineage>
        <taxon>Archaea</taxon>
        <taxon>Methanobacteriati</taxon>
        <taxon>Methanobacteriota</taxon>
        <taxon>Stenosarchaea group</taxon>
        <taxon>Methanomicrobia</taxon>
        <taxon>Methanosarcinales</taxon>
        <taxon>Methanosarcinaceae</taxon>
        <taxon>Methanosarcina</taxon>
    </lineage>
</organism>
<dbReference type="Proteomes" id="UP001246244">
    <property type="component" value="Unassembled WGS sequence"/>
</dbReference>